<accession>A0A6P0CG96</accession>
<evidence type="ECO:0000256" key="1">
    <source>
        <dbReference type="SAM" id="MobiDB-lite"/>
    </source>
</evidence>
<dbReference type="Proteomes" id="UP000468591">
    <property type="component" value="Unassembled WGS sequence"/>
</dbReference>
<sequence>MAYIPIKTEELKKLVMMGKRRPMNLAYNPGPKDDDLLIIDRKKPPEVIGREAKKIGKGPKVTFGTFEIEARKFIYKTDKELPGLSKKLRKYLKKLDYSFSVEIFDSTGTLLEADGIEDQDNALQKPQAAPTDKKEQTEAATAPPGKNEQINVGSADHGQRAALTERLRGLQAPIAELGTAGTPLKKVVARVIPFLKRGELNKAEATIGKIEQGVAKALASKAATTEKPQTETADTPDPKALMARAGSLKKALDQSKSADTKLVKTILLQALILLKAHDFVGADNELTAAENMLSALSEAPAKGVREGDNNEQNDQTVADKQTANVEATYQEDAHDQDAEQDRETDPDAASQEQAEWEATLGPLQAEVDAAMDEKSGDLDSVNLAFNFAKSQATSKDFAGALRAAETTRKRIKDAAEAIGEARSDETAGATPDNVVAYLKSRLNWINTRNGLYADVVKLKMTIDAKVREIEGMEDIAQNTSMLVDYLEDLDSTLEDKLNALVETPGGAEREKLKQDSIKIIRDYRSTLDGAFFQAVDQNGFTDTKIRARALDALSEVETALAA</sequence>
<dbReference type="RefSeq" id="WP_164355023.1">
    <property type="nucleotide sequence ID" value="NZ_JAABNT010000012.1"/>
</dbReference>
<feature type="compositionally biased region" description="Polar residues" evidence="1">
    <location>
        <begin position="222"/>
        <end position="233"/>
    </location>
</feature>
<evidence type="ECO:0000313" key="2">
    <source>
        <dbReference type="EMBL" id="NEK24096.1"/>
    </source>
</evidence>
<dbReference type="AlphaFoldDB" id="A0A6P0CG96"/>
<feature type="region of interest" description="Disordered" evidence="1">
    <location>
        <begin position="121"/>
        <end position="158"/>
    </location>
</feature>
<feature type="compositionally biased region" description="Basic and acidic residues" evidence="1">
    <location>
        <begin position="331"/>
        <end position="345"/>
    </location>
</feature>
<keyword evidence="3" id="KW-1185">Reference proteome</keyword>
<evidence type="ECO:0000313" key="3">
    <source>
        <dbReference type="Proteomes" id="UP000468591"/>
    </source>
</evidence>
<comment type="caution">
    <text evidence="2">The sequence shown here is derived from an EMBL/GenBank/DDBJ whole genome shotgun (WGS) entry which is preliminary data.</text>
</comment>
<name>A0A6P0CG96_9RHOB</name>
<reference evidence="2 3" key="1">
    <citation type="submission" date="2020-01" db="EMBL/GenBank/DDBJ databases">
        <title>Sulfitobacter sediminilitoris sp. nov., isolated from a tidal flat.</title>
        <authorList>
            <person name="Park S."/>
            <person name="Yoon J.-H."/>
        </authorList>
    </citation>
    <scope>NUCLEOTIDE SEQUENCE [LARGE SCALE GENOMIC DNA]</scope>
    <source>
        <strain evidence="2 3">JBTF-M27</strain>
    </source>
</reference>
<proteinExistence type="predicted"/>
<protein>
    <submittedName>
        <fullName evidence="2">Uncharacterized protein</fullName>
    </submittedName>
</protein>
<dbReference type="EMBL" id="JAABNT010000012">
    <property type="protein sequence ID" value="NEK24096.1"/>
    <property type="molecule type" value="Genomic_DNA"/>
</dbReference>
<feature type="region of interest" description="Disordered" evidence="1">
    <location>
        <begin position="220"/>
        <end position="239"/>
    </location>
</feature>
<gene>
    <name evidence="2" type="ORF">GV827_17045</name>
</gene>
<organism evidence="2 3">
    <name type="scientific">Sulfitobacter sediminilitoris</name>
    <dbReference type="NCBI Taxonomy" id="2698830"/>
    <lineage>
        <taxon>Bacteria</taxon>
        <taxon>Pseudomonadati</taxon>
        <taxon>Pseudomonadota</taxon>
        <taxon>Alphaproteobacteria</taxon>
        <taxon>Rhodobacterales</taxon>
        <taxon>Roseobacteraceae</taxon>
        <taxon>Sulfitobacter</taxon>
    </lineage>
</organism>
<feature type="region of interest" description="Disordered" evidence="1">
    <location>
        <begin position="330"/>
        <end position="354"/>
    </location>
</feature>